<reference evidence="1 2" key="1">
    <citation type="submission" date="2016-06" db="EMBL/GenBank/DDBJ databases">
        <title>Draft Genome Sequence of Tenacibaculum soleae UCD-KL19.</title>
        <authorList>
            <person name="Eisen J.A."/>
            <person name="Coil D.A."/>
            <person name="Lujan K.M."/>
        </authorList>
    </citation>
    <scope>NUCLEOTIDE SEQUENCE [LARGE SCALE GENOMIC DNA]</scope>
    <source>
        <strain evidence="1 2">UCD-KL19</strain>
    </source>
</reference>
<dbReference type="RefSeq" id="WP_068705183.1">
    <property type="nucleotide sequence ID" value="NZ_MAKX01000013.1"/>
</dbReference>
<dbReference type="EMBL" id="MAKX01000013">
    <property type="protein sequence ID" value="OCK42540.1"/>
    <property type="molecule type" value="Genomic_DNA"/>
</dbReference>
<dbReference type="AlphaFoldDB" id="A0A1B9XYA8"/>
<protein>
    <submittedName>
        <fullName evidence="1">Uncharacterized protein</fullName>
    </submittedName>
</protein>
<organism evidence="1 2">
    <name type="scientific">Tenacibaculum soleae</name>
    <dbReference type="NCBI Taxonomy" id="447689"/>
    <lineage>
        <taxon>Bacteria</taxon>
        <taxon>Pseudomonadati</taxon>
        <taxon>Bacteroidota</taxon>
        <taxon>Flavobacteriia</taxon>
        <taxon>Flavobacteriales</taxon>
        <taxon>Flavobacteriaceae</taxon>
        <taxon>Tenacibaculum</taxon>
    </lineage>
</organism>
<sequence length="707" mass="80483">MNRIVVNGEDLKLYPKESINLNLQVNDISDISTRNSTYSNTLQIPRCSTNDKIFEFLGVLGNTSRSPYKKIKCKYLVNNVPLISNGYLQITKTTDTDYSIVLFDGIIDLAEKIKDASISDLGVATFYSHQRNETTILNSLDNTSGYVYAFQNNIENVITPHWLHSRHTVNKMYPVFFVKTILIAILEEAGYKYKGELFDNEDLSGEVFSMSNGIEDSFMDFRKVFPKIKQSSFLKDVLNRYGQIIKLEGDTINFISMDSLLVGEYGYSDLTDKFIEINEEKYNLNYGQSNKFTFNYSDKFNTNGDGYLYVQNDTLPPTKITYTSIFDYNTSTSKYENENAPVPENVPVLYNIPLIEVKTETIDENEVEVIKSKSFNSSLFKIIKTGNNFEIGDGILSGYRVINSQETILSKEFTNWEYYLNKNYTRIQHILNNFKTINVSLKLNEIDIYNLDFFNLYFLQQTGKYYFLNKVQTNNQISKVELTEVNGALINNQVIQPPTTLSINITNVVVTQPTPDYSIAGINVQYNFGGYTPESARIIFTQLDGENGEPTGYSKTLSLDVNNNSHNELISTNNCGWYQIQIIENDNNIESNIVQTYIQCDVSTVETPSIDVMLLDIEDIDANGAAIGFKYRFNHFTPTTATASIRAYNFNTGAFGETVNINLTNLQSDTIHKVDNITRPNTNVFYIYHQVTIVTDTLTSTSIVYLL</sequence>
<evidence type="ECO:0000313" key="2">
    <source>
        <dbReference type="Proteomes" id="UP000093186"/>
    </source>
</evidence>
<name>A0A1B9XYA8_9FLAO</name>
<keyword evidence="2" id="KW-1185">Reference proteome</keyword>
<comment type="caution">
    <text evidence="1">The sequence shown here is derived from an EMBL/GenBank/DDBJ whole genome shotgun (WGS) entry which is preliminary data.</text>
</comment>
<evidence type="ECO:0000313" key="1">
    <source>
        <dbReference type="EMBL" id="OCK42540.1"/>
    </source>
</evidence>
<dbReference type="OrthoDB" id="910810at2"/>
<dbReference type="Proteomes" id="UP000093186">
    <property type="component" value="Unassembled WGS sequence"/>
</dbReference>
<dbReference type="STRING" id="447689.BA195_10210"/>
<proteinExistence type="predicted"/>
<gene>
    <name evidence="1" type="ORF">BA195_10210</name>
</gene>
<accession>A0A1B9XYA8</accession>